<feature type="region of interest" description="Disordered" evidence="7">
    <location>
        <begin position="1148"/>
        <end position="1174"/>
    </location>
</feature>
<dbReference type="SMART" id="SM00387">
    <property type="entry name" value="HATPase_c"/>
    <property type="match status" value="1"/>
</dbReference>
<dbReference type="SUPFAM" id="SSF55781">
    <property type="entry name" value="GAF domain-like"/>
    <property type="match status" value="1"/>
</dbReference>
<dbReference type="PROSITE" id="PS50110">
    <property type="entry name" value="RESPONSE_REGULATORY"/>
    <property type="match status" value="1"/>
</dbReference>
<dbReference type="EMBL" id="JBEFKJ010000028">
    <property type="protein sequence ID" value="KAL2038988.1"/>
    <property type="molecule type" value="Genomic_DNA"/>
</dbReference>
<dbReference type="InterPro" id="IPR003661">
    <property type="entry name" value="HisK_dim/P_dom"/>
</dbReference>
<dbReference type="InterPro" id="IPR003594">
    <property type="entry name" value="HATPase_dom"/>
</dbReference>
<feature type="region of interest" description="Disordered" evidence="7">
    <location>
        <begin position="415"/>
        <end position="440"/>
    </location>
</feature>
<evidence type="ECO:0000256" key="7">
    <source>
        <dbReference type="SAM" id="MobiDB-lite"/>
    </source>
</evidence>
<evidence type="ECO:0000259" key="8">
    <source>
        <dbReference type="PROSITE" id="PS50109"/>
    </source>
</evidence>
<gene>
    <name evidence="10" type="ORF">N7G274_008328</name>
</gene>
<dbReference type="Pfam" id="PF02518">
    <property type="entry name" value="HATPase_c"/>
    <property type="match status" value="1"/>
</dbReference>
<dbReference type="Gene3D" id="1.10.287.130">
    <property type="match status" value="1"/>
</dbReference>
<evidence type="ECO:0000313" key="10">
    <source>
        <dbReference type="EMBL" id="KAL2038988.1"/>
    </source>
</evidence>
<evidence type="ECO:0000256" key="5">
    <source>
        <dbReference type="ARBA" id="ARBA00022777"/>
    </source>
</evidence>
<comment type="caution">
    <text evidence="10">The sequence shown here is derived from an EMBL/GenBank/DDBJ whole genome shotgun (WGS) entry which is preliminary data.</text>
</comment>
<dbReference type="PRINTS" id="PR00344">
    <property type="entry name" value="BCTRLSENSOR"/>
</dbReference>
<proteinExistence type="predicted"/>
<dbReference type="CDD" id="cd00082">
    <property type="entry name" value="HisKA"/>
    <property type="match status" value="1"/>
</dbReference>
<dbReference type="Gene3D" id="3.30.450.40">
    <property type="match status" value="1"/>
</dbReference>
<dbReference type="InterPro" id="IPR005467">
    <property type="entry name" value="His_kinase_dom"/>
</dbReference>
<evidence type="ECO:0000256" key="3">
    <source>
        <dbReference type="ARBA" id="ARBA00022553"/>
    </source>
</evidence>
<dbReference type="Pfam" id="PF00072">
    <property type="entry name" value="Response_reg"/>
    <property type="match status" value="1"/>
</dbReference>
<evidence type="ECO:0000256" key="1">
    <source>
        <dbReference type="ARBA" id="ARBA00000085"/>
    </source>
</evidence>
<name>A0ABR4A1S7_9LECA</name>
<organism evidence="10 11">
    <name type="scientific">Stereocaulon virgatum</name>
    <dbReference type="NCBI Taxonomy" id="373712"/>
    <lineage>
        <taxon>Eukaryota</taxon>
        <taxon>Fungi</taxon>
        <taxon>Dikarya</taxon>
        <taxon>Ascomycota</taxon>
        <taxon>Pezizomycotina</taxon>
        <taxon>Lecanoromycetes</taxon>
        <taxon>OSLEUM clade</taxon>
        <taxon>Lecanoromycetidae</taxon>
        <taxon>Lecanorales</taxon>
        <taxon>Lecanorineae</taxon>
        <taxon>Stereocaulaceae</taxon>
        <taxon>Stereocaulon</taxon>
    </lineage>
</organism>
<keyword evidence="11" id="KW-1185">Reference proteome</keyword>
<evidence type="ECO:0000256" key="4">
    <source>
        <dbReference type="ARBA" id="ARBA00022679"/>
    </source>
</evidence>
<feature type="domain" description="Histidine kinase" evidence="8">
    <location>
        <begin position="524"/>
        <end position="810"/>
    </location>
</feature>
<dbReference type="SMART" id="SM00448">
    <property type="entry name" value="REC"/>
    <property type="match status" value="1"/>
</dbReference>
<evidence type="ECO:0000313" key="11">
    <source>
        <dbReference type="Proteomes" id="UP001590950"/>
    </source>
</evidence>
<dbReference type="Gene3D" id="3.40.50.2300">
    <property type="match status" value="1"/>
</dbReference>
<dbReference type="Proteomes" id="UP001590950">
    <property type="component" value="Unassembled WGS sequence"/>
</dbReference>
<feature type="modified residue" description="4-aspartylphosphate" evidence="6">
    <location>
        <position position="1227"/>
    </location>
</feature>
<dbReference type="SUPFAM" id="SSF55874">
    <property type="entry name" value="ATPase domain of HSP90 chaperone/DNA topoisomerase II/histidine kinase"/>
    <property type="match status" value="1"/>
</dbReference>
<feature type="compositionally biased region" description="Basic and acidic residues" evidence="7">
    <location>
        <begin position="1080"/>
        <end position="1091"/>
    </location>
</feature>
<evidence type="ECO:0000259" key="9">
    <source>
        <dbReference type="PROSITE" id="PS50110"/>
    </source>
</evidence>
<dbReference type="InterPro" id="IPR011006">
    <property type="entry name" value="CheY-like_superfamily"/>
</dbReference>
<dbReference type="InterPro" id="IPR036890">
    <property type="entry name" value="HATPase_C_sf"/>
</dbReference>
<dbReference type="PROSITE" id="PS50109">
    <property type="entry name" value="HIS_KIN"/>
    <property type="match status" value="1"/>
</dbReference>
<evidence type="ECO:0000256" key="2">
    <source>
        <dbReference type="ARBA" id="ARBA00012438"/>
    </source>
</evidence>
<evidence type="ECO:0000256" key="6">
    <source>
        <dbReference type="PROSITE-ProRule" id="PRU00169"/>
    </source>
</evidence>
<dbReference type="CDD" id="cd17546">
    <property type="entry name" value="REC_hyHK_CKI1_RcsC-like"/>
    <property type="match status" value="1"/>
</dbReference>
<keyword evidence="5" id="KW-0418">Kinase</keyword>
<dbReference type="SMART" id="SM00388">
    <property type="entry name" value="HisKA"/>
    <property type="match status" value="1"/>
</dbReference>
<dbReference type="InterPro" id="IPR029016">
    <property type="entry name" value="GAF-like_dom_sf"/>
</dbReference>
<protein>
    <recommendedName>
        <fullName evidence="2">histidine kinase</fullName>
        <ecNumber evidence="2">2.7.13.3</ecNumber>
    </recommendedName>
</protein>
<dbReference type="SUPFAM" id="SSF52172">
    <property type="entry name" value="CheY-like"/>
    <property type="match status" value="1"/>
</dbReference>
<feature type="region of interest" description="Disordered" evidence="7">
    <location>
        <begin position="244"/>
        <end position="304"/>
    </location>
</feature>
<accession>A0ABR4A1S7</accession>
<reference evidence="10 11" key="1">
    <citation type="submission" date="2024-09" db="EMBL/GenBank/DDBJ databases">
        <title>Rethinking Asexuality: The Enigmatic Case of Functional Sexual Genes in Lepraria (Stereocaulaceae).</title>
        <authorList>
            <person name="Doellman M."/>
            <person name="Sun Y."/>
            <person name="Barcenas-Pena A."/>
            <person name="Lumbsch H.T."/>
            <person name="Grewe F."/>
        </authorList>
    </citation>
    <scope>NUCLEOTIDE SEQUENCE [LARGE SCALE GENOMIC DNA]</scope>
    <source>
        <strain evidence="10 11">Mercado 3170</strain>
    </source>
</reference>
<dbReference type="EC" id="2.7.13.3" evidence="2"/>
<comment type="catalytic activity">
    <reaction evidence="1">
        <text>ATP + protein L-histidine = ADP + protein N-phospho-L-histidine.</text>
        <dbReference type="EC" id="2.7.13.3"/>
    </reaction>
</comment>
<dbReference type="PANTHER" id="PTHR43047:SF72">
    <property type="entry name" value="OSMOSENSING HISTIDINE PROTEIN KINASE SLN1"/>
    <property type="match status" value="1"/>
</dbReference>
<keyword evidence="3 6" id="KW-0597">Phosphoprotein</keyword>
<dbReference type="Pfam" id="PF00512">
    <property type="entry name" value="HisKA"/>
    <property type="match status" value="1"/>
</dbReference>
<feature type="region of interest" description="Disordered" evidence="7">
    <location>
        <begin position="1061"/>
        <end position="1093"/>
    </location>
</feature>
<feature type="domain" description="Response regulatory" evidence="9">
    <location>
        <begin position="1175"/>
        <end position="1305"/>
    </location>
</feature>
<dbReference type="InterPro" id="IPR004358">
    <property type="entry name" value="Sig_transdc_His_kin-like_C"/>
</dbReference>
<keyword evidence="4" id="KW-0808">Transferase</keyword>
<feature type="compositionally biased region" description="Basic and acidic residues" evidence="7">
    <location>
        <begin position="247"/>
        <end position="257"/>
    </location>
</feature>
<dbReference type="Gene3D" id="3.30.565.10">
    <property type="entry name" value="Histidine kinase-like ATPase, C-terminal domain"/>
    <property type="match status" value="1"/>
</dbReference>
<dbReference type="InterPro" id="IPR036097">
    <property type="entry name" value="HisK_dim/P_sf"/>
</dbReference>
<dbReference type="SUPFAM" id="SSF47384">
    <property type="entry name" value="Homodimeric domain of signal transducing histidine kinase"/>
    <property type="match status" value="1"/>
</dbReference>
<dbReference type="PANTHER" id="PTHR43047">
    <property type="entry name" value="TWO-COMPONENT HISTIDINE PROTEIN KINASE"/>
    <property type="match status" value="1"/>
</dbReference>
<dbReference type="InterPro" id="IPR001789">
    <property type="entry name" value="Sig_transdc_resp-reg_receiver"/>
</dbReference>
<sequence length="1319" mass="145589">MKPTAEQTAAQSKVDSARERELYRYFIPPEVSNTTLSANAASSPDTALTALAQLCALRLNSKRAMISVIDREKQYFVAESTKTLDLVDNQKYEVEGDSLWFGCGTVDKTGRLCEKTIELPHTLGRVPCFTVTDLSKDERFKHMPFVIGPPYFKFYAGTPLTTKRGINIGSLFIVDDVVRPPLSADQEAFLGTIAQTIMKHMETSREAEERRKVMRLSYGMNAFVEGKSRMLIDDRIFKMGLAPKPRASSDCRADIRSRSLMGRSGRDSVTLTAQRSVDHIASPSDPETSQDDSDAGISARTADSSHRMTFARAANILCDSLDLRGRGGVVFFDATSRLRESFNSLPGTDGTERKLQRPAEIVSFSTSEEASGLGEQVEKVRSFNAVDENLLHSLLARYSRGKMWSYDQDGCLSSSEEEKDILSPPERSESEPRRQSRATRKHLEAELLQKHFPGVRQLMLTGLWDAGSSRWFAGAFAWTTSSRQIFTRDTELSFFMAFGNNVMAEVSRLASIAADRQKADFIGSISHEFRSPLHGILASAEFLAETEVDAFQSSLVDTVSSCGRTLLDTINHILDYSKINSFERNWRNVRKPGSRYKKTAGSRLTEKEAPPMMNIYATIDVAAVTEEVIEGVYAGQIYQDISSTDAPAFANGTKSEALESGGGNQSRRRVGTVKEVDVIIDIAHENYIFTTQPGALKRVIMNIFGNALKYTQKGSIIIKLFLDESLNKNEDPMEERILEIKITDTGKGISSEYLRTSLFNPFCQEDVLASGTGLGLSIVKSIVTMLKGSIDVQSEVGKGTEVTIRLPLSRLPGTSTPISTPSTGTTDGSSGDSIDTLHANYSNVTVALDGFHDQKNDSGRNLSGQVLKSCIENWFGLNTVSQLSNQASVDLVIVDEKSMPYVSRHDHDLPTIVLCSNATRSQAASRHHPSHQNPPSIMEFVSKPIGPHKLAKALRICLDKAKSFKSGLIPPITFTDEESPRESEADTIVPELENLTLETEAGTHPLQLQTNEVLTAGESSNAQMAIDNSSVKALISQSTRNYSEDFPFPSQDGLVDGKIKEEKSGKGSNVSTKQFSFDRPTGDLTRKESRRPALVSRMTEPLTKGPFRSLSAFTDYAETYAVRPPESLAAAKRDLLPDETIASLTTSNMALHNREPSNSSTPPSLPPAREKRPPRLLLVDDNKINLRLLETYMRKRNYKFVDSAENGHLAVQAAETHQHGYDIIFMDISMPVMNGFEATRAIRDIEEARRHNNKDDKGLTPALIIALTGLASSRDQSEAFTSGVDLFMTKPVSFKEVGRLLDNWEAHGGIKPLEEDEKA</sequence>